<gene>
    <name evidence="2" type="ORF">GCM10011402_12460</name>
</gene>
<feature type="domain" description="Phosphatidic acid phosphatase type 2/haloperoxidase" evidence="1">
    <location>
        <begin position="77"/>
        <end position="189"/>
    </location>
</feature>
<dbReference type="SUPFAM" id="SSF48317">
    <property type="entry name" value="Acid phosphatase/Vanadium-dependent haloperoxidase"/>
    <property type="match status" value="1"/>
</dbReference>
<keyword evidence="3" id="KW-1185">Reference proteome</keyword>
<dbReference type="EMBL" id="BMIV01000003">
    <property type="protein sequence ID" value="GGF61942.1"/>
    <property type="molecule type" value="Genomic_DNA"/>
</dbReference>
<organism evidence="2 3">
    <name type="scientific">Paracoccus acridae</name>
    <dbReference type="NCBI Taxonomy" id="1795310"/>
    <lineage>
        <taxon>Bacteria</taxon>
        <taxon>Pseudomonadati</taxon>
        <taxon>Pseudomonadota</taxon>
        <taxon>Alphaproteobacteria</taxon>
        <taxon>Rhodobacterales</taxon>
        <taxon>Paracoccaceae</taxon>
        <taxon>Paracoccus</taxon>
    </lineage>
</organism>
<evidence type="ECO:0000259" key="1">
    <source>
        <dbReference type="SMART" id="SM00014"/>
    </source>
</evidence>
<name>A0ABQ1VFS3_9RHOB</name>
<evidence type="ECO:0000313" key="3">
    <source>
        <dbReference type="Proteomes" id="UP000640509"/>
    </source>
</evidence>
<dbReference type="Proteomes" id="UP000640509">
    <property type="component" value="Unassembled WGS sequence"/>
</dbReference>
<evidence type="ECO:0000313" key="2">
    <source>
        <dbReference type="EMBL" id="GGF61942.1"/>
    </source>
</evidence>
<dbReference type="Gene3D" id="1.20.144.10">
    <property type="entry name" value="Phosphatidic acid phosphatase type 2/haloperoxidase"/>
    <property type="match status" value="1"/>
</dbReference>
<dbReference type="RefSeq" id="WP_188714490.1">
    <property type="nucleotide sequence ID" value="NZ_BMIV01000003.1"/>
</dbReference>
<accession>A0ABQ1VFS3</accession>
<dbReference type="Pfam" id="PF01569">
    <property type="entry name" value="PAP2"/>
    <property type="match status" value="1"/>
</dbReference>
<sequence length="201" mass="21116">MSQHSDPEDHPAPQTEGLERMDVEAAASAARHRHHPVVKALGTASELADQIPLTMVCGTVIAGGLVTGRPNVARTGMRMMAAHVIANVVKRRIKNRLRRTRPEEIVKHRDYEFEPGESKGGNDTSFPSGHTAGAVAVAAIVARDMPGLALPAAGTAALMAGVQIPRAKHYPMDVLAGTLLGLAAARAVNLLLPGDNADPGR</sequence>
<dbReference type="InterPro" id="IPR000326">
    <property type="entry name" value="PAP2/HPO"/>
</dbReference>
<comment type="caution">
    <text evidence="2">The sequence shown here is derived from an EMBL/GenBank/DDBJ whole genome shotgun (WGS) entry which is preliminary data.</text>
</comment>
<proteinExistence type="predicted"/>
<dbReference type="InterPro" id="IPR036938">
    <property type="entry name" value="PAP2/HPO_sf"/>
</dbReference>
<dbReference type="SMART" id="SM00014">
    <property type="entry name" value="acidPPc"/>
    <property type="match status" value="1"/>
</dbReference>
<protein>
    <recommendedName>
        <fullName evidence="1">Phosphatidic acid phosphatase type 2/haloperoxidase domain-containing protein</fullName>
    </recommendedName>
</protein>
<reference evidence="3" key="1">
    <citation type="journal article" date="2019" name="Int. J. Syst. Evol. Microbiol.">
        <title>The Global Catalogue of Microorganisms (GCM) 10K type strain sequencing project: providing services to taxonomists for standard genome sequencing and annotation.</title>
        <authorList>
            <consortium name="The Broad Institute Genomics Platform"/>
            <consortium name="The Broad Institute Genome Sequencing Center for Infectious Disease"/>
            <person name="Wu L."/>
            <person name="Ma J."/>
        </authorList>
    </citation>
    <scope>NUCLEOTIDE SEQUENCE [LARGE SCALE GENOMIC DNA]</scope>
    <source>
        <strain evidence="3">CGMCC 1.15419</strain>
    </source>
</reference>